<dbReference type="InterPro" id="IPR031318">
    <property type="entry name" value="OPI10"/>
</dbReference>
<comment type="similarity">
    <text evidence="1">Belongs to the OPI10 family.</text>
</comment>
<evidence type="ECO:0000313" key="4">
    <source>
        <dbReference type="EMBL" id="WAR02916.1"/>
    </source>
</evidence>
<dbReference type="InterPro" id="IPR048364">
    <property type="entry name" value="Hikeshi-like_C"/>
</dbReference>
<dbReference type="PANTHER" id="PTHR12925:SF0">
    <property type="entry name" value="PROTEIN HIKESHI"/>
    <property type="match status" value="1"/>
</dbReference>
<dbReference type="PANTHER" id="PTHR12925">
    <property type="entry name" value="HIKESHI FAMILY MEMBER"/>
    <property type="match status" value="1"/>
</dbReference>
<accession>A0ABY7E1T3</accession>
<sequence length="160" mass="17896">MFGIIVSGRLVQTNEEPVSENKVIFNIPDADNINHIVVFMTGQIPFPDGFGGADATSSNHPFGQMTAQTHLAQIGISVEPESQLAQQTPASIASTSAVEPFVEFSKKMCENVYNFMSSFALTQPQMTPNPTETFVPLSKLSQWYENFQRRLEQNPYFWRS</sequence>
<evidence type="ECO:0000259" key="3">
    <source>
        <dbReference type="Pfam" id="PF21057"/>
    </source>
</evidence>
<gene>
    <name evidence="4" type="ORF">MAR_009474</name>
</gene>
<evidence type="ECO:0000313" key="5">
    <source>
        <dbReference type="Proteomes" id="UP001164746"/>
    </source>
</evidence>
<dbReference type="Pfam" id="PF05603">
    <property type="entry name" value="Hikeshi-like_N"/>
    <property type="match status" value="1"/>
</dbReference>
<protein>
    <submittedName>
        <fullName evidence="4">HIKES-like protein</fullName>
    </submittedName>
</protein>
<dbReference type="Pfam" id="PF21057">
    <property type="entry name" value="Hikeshi-like_C"/>
    <property type="match status" value="1"/>
</dbReference>
<name>A0ABY7E1T3_MYAAR</name>
<reference evidence="4" key="1">
    <citation type="submission" date="2022-11" db="EMBL/GenBank/DDBJ databases">
        <title>Centuries of genome instability and evolution in soft-shell clam transmissible cancer (bioRxiv).</title>
        <authorList>
            <person name="Hart S.F.M."/>
            <person name="Yonemitsu M.A."/>
            <person name="Giersch R.M."/>
            <person name="Beal B.F."/>
            <person name="Arriagada G."/>
            <person name="Davis B.W."/>
            <person name="Ostrander E.A."/>
            <person name="Goff S.P."/>
            <person name="Metzger M.J."/>
        </authorList>
    </citation>
    <scope>NUCLEOTIDE SEQUENCE</scope>
    <source>
        <strain evidence="4">MELC-2E11</strain>
        <tissue evidence="4">Siphon/mantle</tissue>
    </source>
</reference>
<feature type="domain" description="Hikeshi-like N-terminal" evidence="2">
    <location>
        <begin position="5"/>
        <end position="53"/>
    </location>
</feature>
<evidence type="ECO:0000256" key="1">
    <source>
        <dbReference type="ARBA" id="ARBA00006623"/>
    </source>
</evidence>
<organism evidence="4 5">
    <name type="scientific">Mya arenaria</name>
    <name type="common">Soft-shell clam</name>
    <dbReference type="NCBI Taxonomy" id="6604"/>
    <lineage>
        <taxon>Eukaryota</taxon>
        <taxon>Metazoa</taxon>
        <taxon>Spiralia</taxon>
        <taxon>Lophotrochozoa</taxon>
        <taxon>Mollusca</taxon>
        <taxon>Bivalvia</taxon>
        <taxon>Autobranchia</taxon>
        <taxon>Heteroconchia</taxon>
        <taxon>Euheterodonta</taxon>
        <taxon>Imparidentia</taxon>
        <taxon>Neoheterodontei</taxon>
        <taxon>Myida</taxon>
        <taxon>Myoidea</taxon>
        <taxon>Myidae</taxon>
        <taxon>Mya</taxon>
    </lineage>
</organism>
<feature type="domain" description="Hikeshi-like C-terminal" evidence="3">
    <location>
        <begin position="100"/>
        <end position="159"/>
    </location>
</feature>
<dbReference type="Proteomes" id="UP001164746">
    <property type="component" value="Chromosome 4"/>
</dbReference>
<keyword evidence="5" id="KW-1185">Reference proteome</keyword>
<dbReference type="InterPro" id="IPR008493">
    <property type="entry name" value="Hikeshi-like_N"/>
</dbReference>
<proteinExistence type="inferred from homology"/>
<evidence type="ECO:0000259" key="2">
    <source>
        <dbReference type="Pfam" id="PF05603"/>
    </source>
</evidence>
<dbReference type="EMBL" id="CP111015">
    <property type="protein sequence ID" value="WAR02916.1"/>
    <property type="molecule type" value="Genomic_DNA"/>
</dbReference>